<evidence type="ECO:0000256" key="10">
    <source>
        <dbReference type="ARBA" id="ARBA00048968"/>
    </source>
</evidence>
<comment type="catalytic activity">
    <reaction evidence="10">
        <text>adenosine + phosphate = alpha-D-ribose 1-phosphate + adenine</text>
        <dbReference type="Rhea" id="RHEA:27642"/>
        <dbReference type="ChEBI" id="CHEBI:16335"/>
        <dbReference type="ChEBI" id="CHEBI:16708"/>
        <dbReference type="ChEBI" id="CHEBI:43474"/>
        <dbReference type="ChEBI" id="CHEBI:57720"/>
        <dbReference type="EC" id="2.4.2.1"/>
    </reaction>
    <physiologicalReaction direction="left-to-right" evidence="10">
        <dbReference type="Rhea" id="RHEA:27643"/>
    </physiologicalReaction>
</comment>
<comment type="similarity">
    <text evidence="4 12">Belongs to the purine nucleoside phosphorylase YfiH/LACC1 family.</text>
</comment>
<accession>A0A4R2P2Y5</accession>
<evidence type="ECO:0000256" key="7">
    <source>
        <dbReference type="ARBA" id="ARBA00022801"/>
    </source>
</evidence>
<dbReference type="GO" id="GO:0005507">
    <property type="term" value="F:copper ion binding"/>
    <property type="evidence" value="ECO:0007669"/>
    <property type="project" value="TreeGrafter"/>
</dbReference>
<evidence type="ECO:0000313" key="14">
    <source>
        <dbReference type="Proteomes" id="UP000295416"/>
    </source>
</evidence>
<dbReference type="Gene3D" id="3.60.140.10">
    <property type="entry name" value="CNF1/YfiH-like putative cysteine hydrolases"/>
    <property type="match status" value="1"/>
</dbReference>
<keyword evidence="7" id="KW-0378">Hydrolase</keyword>
<dbReference type="CDD" id="cd16833">
    <property type="entry name" value="YfiH"/>
    <property type="match status" value="1"/>
</dbReference>
<evidence type="ECO:0000256" key="3">
    <source>
        <dbReference type="ARBA" id="ARBA00003215"/>
    </source>
</evidence>
<evidence type="ECO:0000256" key="11">
    <source>
        <dbReference type="ARBA" id="ARBA00049893"/>
    </source>
</evidence>
<dbReference type="InterPro" id="IPR003730">
    <property type="entry name" value="Cu_polyphenol_OxRdtase"/>
</dbReference>
<evidence type="ECO:0000256" key="12">
    <source>
        <dbReference type="RuleBase" id="RU361274"/>
    </source>
</evidence>
<evidence type="ECO:0000256" key="2">
    <source>
        <dbReference type="ARBA" id="ARBA00001947"/>
    </source>
</evidence>
<keyword evidence="6" id="KW-0479">Metal-binding</keyword>
<dbReference type="Pfam" id="PF02578">
    <property type="entry name" value="Cu-oxidase_4"/>
    <property type="match status" value="1"/>
</dbReference>
<dbReference type="EMBL" id="SLXK01000012">
    <property type="protein sequence ID" value="TCP29103.1"/>
    <property type="molecule type" value="Genomic_DNA"/>
</dbReference>
<dbReference type="PANTHER" id="PTHR30616:SF2">
    <property type="entry name" value="PURINE NUCLEOSIDE PHOSPHORYLASE LACC1"/>
    <property type="match status" value="1"/>
</dbReference>
<dbReference type="Proteomes" id="UP000295416">
    <property type="component" value="Unassembled WGS sequence"/>
</dbReference>
<evidence type="ECO:0000256" key="8">
    <source>
        <dbReference type="ARBA" id="ARBA00022833"/>
    </source>
</evidence>
<dbReference type="InterPro" id="IPR038371">
    <property type="entry name" value="Cu_polyphenol_OxRdtase_sf"/>
</dbReference>
<evidence type="ECO:0000256" key="6">
    <source>
        <dbReference type="ARBA" id="ARBA00022723"/>
    </source>
</evidence>
<proteinExistence type="inferred from homology"/>
<keyword evidence="14" id="KW-1185">Reference proteome</keyword>
<protein>
    <recommendedName>
        <fullName evidence="12">Purine nucleoside phosphorylase</fullName>
    </recommendedName>
</protein>
<comment type="function">
    <text evidence="3">Purine nucleoside enzyme that catalyzes the phosphorolysis of adenosine and inosine nucleosides, yielding D-ribose 1-phosphate and the respective free bases, adenine and hypoxanthine. Also catalyzes the phosphorolysis of S-methyl-5'-thioadenosine into adenine and S-methyl-5-thio-alpha-D-ribose 1-phosphate. Also has adenosine deaminase activity.</text>
</comment>
<dbReference type="AlphaFoldDB" id="A0A4R2P2Y5"/>
<comment type="caution">
    <text evidence="13">The sequence shown here is derived from an EMBL/GenBank/DDBJ whole genome shotgun (WGS) entry which is preliminary data.</text>
</comment>
<organism evidence="13 14">
    <name type="scientific">Scopulibacillus darangshiensis</name>
    <dbReference type="NCBI Taxonomy" id="442528"/>
    <lineage>
        <taxon>Bacteria</taxon>
        <taxon>Bacillati</taxon>
        <taxon>Bacillota</taxon>
        <taxon>Bacilli</taxon>
        <taxon>Bacillales</taxon>
        <taxon>Sporolactobacillaceae</taxon>
        <taxon>Scopulibacillus</taxon>
    </lineage>
</organism>
<keyword evidence="8" id="KW-0862">Zinc</keyword>
<evidence type="ECO:0000256" key="4">
    <source>
        <dbReference type="ARBA" id="ARBA00007353"/>
    </source>
</evidence>
<comment type="cofactor">
    <cofactor evidence="2">
        <name>Zn(2+)</name>
        <dbReference type="ChEBI" id="CHEBI:29105"/>
    </cofactor>
</comment>
<comment type="catalytic activity">
    <reaction evidence="9">
        <text>adenosine + H2O + H(+) = inosine + NH4(+)</text>
        <dbReference type="Rhea" id="RHEA:24408"/>
        <dbReference type="ChEBI" id="CHEBI:15377"/>
        <dbReference type="ChEBI" id="CHEBI:15378"/>
        <dbReference type="ChEBI" id="CHEBI:16335"/>
        <dbReference type="ChEBI" id="CHEBI:17596"/>
        <dbReference type="ChEBI" id="CHEBI:28938"/>
        <dbReference type="EC" id="3.5.4.4"/>
    </reaction>
    <physiologicalReaction direction="left-to-right" evidence="9">
        <dbReference type="Rhea" id="RHEA:24409"/>
    </physiologicalReaction>
</comment>
<keyword evidence="5" id="KW-0808">Transferase</keyword>
<evidence type="ECO:0000256" key="1">
    <source>
        <dbReference type="ARBA" id="ARBA00000553"/>
    </source>
</evidence>
<name>A0A4R2P2Y5_9BACL</name>
<dbReference type="PANTHER" id="PTHR30616">
    <property type="entry name" value="UNCHARACTERIZED PROTEIN YFIH"/>
    <property type="match status" value="1"/>
</dbReference>
<evidence type="ECO:0000256" key="5">
    <source>
        <dbReference type="ARBA" id="ARBA00022679"/>
    </source>
</evidence>
<gene>
    <name evidence="13" type="ORF">EV207_11225</name>
</gene>
<evidence type="ECO:0000313" key="13">
    <source>
        <dbReference type="EMBL" id="TCP29103.1"/>
    </source>
</evidence>
<dbReference type="SUPFAM" id="SSF64438">
    <property type="entry name" value="CNF1/YfiH-like putative cysteine hydrolases"/>
    <property type="match status" value="1"/>
</dbReference>
<sequence>MTSERFSIKAERFLTTESIYLSNNSALVLGITTRDGGVSRVPYATLNMGYHVKDHHEAVLENRQRLGEDLKMPLENWVAGEQIHDTKITRVSENDRGKGARDYDSVIKGTDGLYTTQSNLLLTACFADCVPIFFYTKKQPAVGVLHAGWKGTVGSIASKMIRIWHEELGISPDDINVIIGPSIGPCCYEVDKRVLKQVQQLDNDVDLKGVYHSSDRTGRYMLDLQGLNKRILMNAGVPGQNIHITNYCTGCRTDMFFSHRKENGKTGRIMGFIGIVKGDVKS</sequence>
<dbReference type="GO" id="GO:0016787">
    <property type="term" value="F:hydrolase activity"/>
    <property type="evidence" value="ECO:0007669"/>
    <property type="project" value="UniProtKB-KW"/>
</dbReference>
<dbReference type="NCBIfam" id="TIGR00726">
    <property type="entry name" value="peptidoglycan editing factor PgeF"/>
    <property type="match status" value="1"/>
</dbReference>
<evidence type="ECO:0000256" key="9">
    <source>
        <dbReference type="ARBA" id="ARBA00047989"/>
    </source>
</evidence>
<comment type="catalytic activity">
    <reaction evidence="11">
        <text>S-methyl-5'-thioadenosine + phosphate = 5-(methylsulfanyl)-alpha-D-ribose 1-phosphate + adenine</text>
        <dbReference type="Rhea" id="RHEA:11852"/>
        <dbReference type="ChEBI" id="CHEBI:16708"/>
        <dbReference type="ChEBI" id="CHEBI:17509"/>
        <dbReference type="ChEBI" id="CHEBI:43474"/>
        <dbReference type="ChEBI" id="CHEBI:58533"/>
        <dbReference type="EC" id="2.4.2.28"/>
    </reaction>
    <physiologicalReaction direction="left-to-right" evidence="11">
        <dbReference type="Rhea" id="RHEA:11853"/>
    </physiologicalReaction>
</comment>
<dbReference type="RefSeq" id="WP_165886897.1">
    <property type="nucleotide sequence ID" value="NZ_SLXK01000012.1"/>
</dbReference>
<dbReference type="InterPro" id="IPR011324">
    <property type="entry name" value="Cytotoxic_necrot_fac-like_cat"/>
</dbReference>
<dbReference type="GO" id="GO:0017061">
    <property type="term" value="F:S-methyl-5-thioadenosine phosphorylase activity"/>
    <property type="evidence" value="ECO:0007669"/>
    <property type="project" value="UniProtKB-EC"/>
</dbReference>
<comment type="catalytic activity">
    <reaction evidence="1">
        <text>inosine + phosphate = alpha-D-ribose 1-phosphate + hypoxanthine</text>
        <dbReference type="Rhea" id="RHEA:27646"/>
        <dbReference type="ChEBI" id="CHEBI:17368"/>
        <dbReference type="ChEBI" id="CHEBI:17596"/>
        <dbReference type="ChEBI" id="CHEBI:43474"/>
        <dbReference type="ChEBI" id="CHEBI:57720"/>
        <dbReference type="EC" id="2.4.2.1"/>
    </reaction>
    <physiologicalReaction direction="left-to-right" evidence="1">
        <dbReference type="Rhea" id="RHEA:27647"/>
    </physiologicalReaction>
</comment>
<reference evidence="13 14" key="1">
    <citation type="submission" date="2019-03" db="EMBL/GenBank/DDBJ databases">
        <title>Genomic Encyclopedia of Type Strains, Phase IV (KMG-IV): sequencing the most valuable type-strain genomes for metagenomic binning, comparative biology and taxonomic classification.</title>
        <authorList>
            <person name="Goeker M."/>
        </authorList>
    </citation>
    <scope>NUCLEOTIDE SEQUENCE [LARGE SCALE GENOMIC DNA]</scope>
    <source>
        <strain evidence="13 14">DSM 19377</strain>
    </source>
</reference>